<dbReference type="EMBL" id="JAQNDL010000002">
    <property type="protein sequence ID" value="MDC0718951.1"/>
    <property type="molecule type" value="Genomic_DNA"/>
</dbReference>
<evidence type="ECO:0000256" key="8">
    <source>
        <dbReference type="SAM" id="SignalP"/>
    </source>
</evidence>
<keyword evidence="5" id="KW-0472">Membrane</keyword>
<gene>
    <name evidence="9" type="ORF">POL25_18755</name>
</gene>
<dbReference type="Gene3D" id="4.10.400.10">
    <property type="entry name" value="Low-density Lipoprotein Receptor"/>
    <property type="match status" value="3"/>
</dbReference>
<evidence type="ECO:0000256" key="7">
    <source>
        <dbReference type="SAM" id="MobiDB-lite"/>
    </source>
</evidence>
<evidence type="ECO:0000256" key="4">
    <source>
        <dbReference type="ARBA" id="ARBA00022989"/>
    </source>
</evidence>
<keyword evidence="8" id="KW-0732">Signal</keyword>
<dbReference type="PROSITE" id="PS50068">
    <property type="entry name" value="LDLRA_2"/>
    <property type="match status" value="2"/>
</dbReference>
<dbReference type="InterPro" id="IPR002172">
    <property type="entry name" value="LDrepeatLR_classA_rpt"/>
</dbReference>
<keyword evidence="10" id="KW-1185">Reference proteome</keyword>
<evidence type="ECO:0000313" key="9">
    <source>
        <dbReference type="EMBL" id="MDC0718951.1"/>
    </source>
</evidence>
<dbReference type="RefSeq" id="WP_272087462.1">
    <property type="nucleotide sequence ID" value="NZ_JAQNDL010000002.1"/>
</dbReference>
<reference evidence="9 10" key="1">
    <citation type="submission" date="2022-11" db="EMBL/GenBank/DDBJ databases">
        <title>Minimal conservation of predation-associated metabolite biosynthetic gene clusters underscores biosynthetic potential of Myxococcota including descriptions for ten novel species: Archangium lansinium sp. nov., Myxococcus landrumus sp. nov., Nannocystis bai.</title>
        <authorList>
            <person name="Ahearne A."/>
            <person name="Stevens C."/>
            <person name="Dowd S."/>
        </authorList>
    </citation>
    <scope>NUCLEOTIDE SEQUENCE [LARGE SCALE GENOMIC DNA]</scope>
    <source>
        <strain evidence="9 10">BB15-2</strain>
    </source>
</reference>
<keyword evidence="4" id="KW-1133">Transmembrane helix</keyword>
<dbReference type="SMART" id="SM00192">
    <property type="entry name" value="LDLa"/>
    <property type="match status" value="3"/>
</dbReference>
<dbReference type="Proteomes" id="UP001221686">
    <property type="component" value="Unassembled WGS sequence"/>
</dbReference>
<dbReference type="InterPro" id="IPR050685">
    <property type="entry name" value="LDLR"/>
</dbReference>
<keyword evidence="2" id="KW-0812">Transmembrane</keyword>
<organism evidence="9 10">
    <name type="scientific">Nannocystis bainbridge</name>
    <dbReference type="NCBI Taxonomy" id="2995303"/>
    <lineage>
        <taxon>Bacteria</taxon>
        <taxon>Pseudomonadati</taxon>
        <taxon>Myxococcota</taxon>
        <taxon>Polyangia</taxon>
        <taxon>Nannocystales</taxon>
        <taxon>Nannocystaceae</taxon>
        <taxon>Nannocystis</taxon>
    </lineage>
</organism>
<comment type="subcellular location">
    <subcellularLocation>
        <location evidence="1">Membrane</location>
        <topology evidence="1">Single-pass membrane protein</topology>
    </subcellularLocation>
</comment>
<evidence type="ECO:0000256" key="2">
    <source>
        <dbReference type="ARBA" id="ARBA00022692"/>
    </source>
</evidence>
<sequence>MKPRTRLAGALLLCACPNEQASTGATASATEATTTDTDASDATTTAATTTPVTIPACEKQAIATQAAADLRCPCEVEAGAYPDVGGCVADLVATANTSCVCDLEADPLHAPYVACLADAAVGYQGCLEPLGCAQEDAYFTCNGQYADAVAACDKAAKASVGALTIQCNGGPAFACSGGGTISAQYVCDGQPDCKDMSDEAEATCVFVCEDGQQIPAFDRCDGTPDCDDASDEATALCYFACDDGLEVPANWVCDGHVDCVDETDEAACP</sequence>
<feature type="region of interest" description="Disordered" evidence="7">
    <location>
        <begin position="25"/>
        <end position="45"/>
    </location>
</feature>
<accession>A0ABT5E2J5</accession>
<evidence type="ECO:0000256" key="5">
    <source>
        <dbReference type="ARBA" id="ARBA00023136"/>
    </source>
</evidence>
<keyword evidence="6" id="KW-1015">Disulfide bond</keyword>
<comment type="caution">
    <text evidence="9">The sequence shown here is derived from an EMBL/GenBank/DDBJ whole genome shotgun (WGS) entry which is preliminary data.</text>
</comment>
<keyword evidence="3" id="KW-0677">Repeat</keyword>
<name>A0ABT5E2J5_9BACT</name>
<evidence type="ECO:0008006" key="11">
    <source>
        <dbReference type="Google" id="ProtNLM"/>
    </source>
</evidence>
<protein>
    <recommendedName>
        <fullName evidence="11">Low-density lipoprotein receptor domain class A</fullName>
    </recommendedName>
</protein>
<proteinExistence type="predicted"/>
<evidence type="ECO:0000313" key="10">
    <source>
        <dbReference type="Proteomes" id="UP001221686"/>
    </source>
</evidence>
<dbReference type="Pfam" id="PF00057">
    <property type="entry name" value="Ldl_recept_a"/>
    <property type="match status" value="3"/>
</dbReference>
<dbReference type="PANTHER" id="PTHR24270">
    <property type="entry name" value="LOW-DENSITY LIPOPROTEIN RECEPTOR-RELATED"/>
    <property type="match status" value="1"/>
</dbReference>
<evidence type="ECO:0000256" key="6">
    <source>
        <dbReference type="ARBA" id="ARBA00023157"/>
    </source>
</evidence>
<evidence type="ECO:0000256" key="3">
    <source>
        <dbReference type="ARBA" id="ARBA00022737"/>
    </source>
</evidence>
<feature type="signal peptide" evidence="8">
    <location>
        <begin position="1"/>
        <end position="21"/>
    </location>
</feature>
<feature type="chain" id="PRO_5046311952" description="Low-density lipoprotein receptor domain class A" evidence="8">
    <location>
        <begin position="22"/>
        <end position="269"/>
    </location>
</feature>
<evidence type="ECO:0000256" key="1">
    <source>
        <dbReference type="ARBA" id="ARBA00004167"/>
    </source>
</evidence>
<dbReference type="PANTHER" id="PTHR24270:SF62">
    <property type="entry name" value="LOW-DENSITY LIPOPROTEIN RECEPTOR-RELATED PROTEIN 2"/>
    <property type="match status" value="1"/>
</dbReference>
<dbReference type="SUPFAM" id="SSF57424">
    <property type="entry name" value="LDL receptor-like module"/>
    <property type="match status" value="3"/>
</dbReference>
<dbReference type="PRINTS" id="PR00261">
    <property type="entry name" value="LDLRECEPTOR"/>
</dbReference>
<dbReference type="CDD" id="cd00112">
    <property type="entry name" value="LDLa"/>
    <property type="match status" value="3"/>
</dbReference>
<dbReference type="InterPro" id="IPR036055">
    <property type="entry name" value="LDL_receptor-like_sf"/>
</dbReference>